<keyword evidence="2" id="KW-1133">Transmembrane helix</keyword>
<evidence type="ECO:0000256" key="1">
    <source>
        <dbReference type="SAM" id="MobiDB-lite"/>
    </source>
</evidence>
<feature type="transmembrane region" description="Helical" evidence="2">
    <location>
        <begin position="20"/>
        <end position="43"/>
    </location>
</feature>
<keyword evidence="2" id="KW-0812">Transmembrane</keyword>
<dbReference type="Proteomes" id="UP001596031">
    <property type="component" value="Unassembled WGS sequence"/>
</dbReference>
<keyword evidence="2" id="KW-0472">Membrane</keyword>
<proteinExistence type="predicted"/>
<reference evidence="4" key="1">
    <citation type="journal article" date="2019" name="Int. J. Syst. Evol. Microbiol.">
        <title>The Global Catalogue of Microorganisms (GCM) 10K type strain sequencing project: providing services to taxonomists for standard genome sequencing and annotation.</title>
        <authorList>
            <consortium name="The Broad Institute Genomics Platform"/>
            <consortium name="The Broad Institute Genome Sequencing Center for Infectious Disease"/>
            <person name="Wu L."/>
            <person name="Ma J."/>
        </authorList>
    </citation>
    <scope>NUCLEOTIDE SEQUENCE [LARGE SCALE GENOMIC DNA]</scope>
    <source>
        <strain evidence="4">CCUG 38813</strain>
    </source>
</reference>
<evidence type="ECO:0000256" key="2">
    <source>
        <dbReference type="SAM" id="Phobius"/>
    </source>
</evidence>
<feature type="region of interest" description="Disordered" evidence="1">
    <location>
        <begin position="72"/>
        <end position="104"/>
    </location>
</feature>
<name>A0ABW0PCL5_9BURK</name>
<dbReference type="EMBL" id="JBHSMS010000013">
    <property type="protein sequence ID" value="MFC5510220.1"/>
    <property type="molecule type" value="Genomic_DNA"/>
</dbReference>
<keyword evidence="4" id="KW-1185">Reference proteome</keyword>
<evidence type="ECO:0000313" key="3">
    <source>
        <dbReference type="EMBL" id="MFC5510220.1"/>
    </source>
</evidence>
<evidence type="ECO:0000313" key="4">
    <source>
        <dbReference type="Proteomes" id="UP001596031"/>
    </source>
</evidence>
<gene>
    <name evidence="3" type="ORF">ACFPOU_03645</name>
</gene>
<evidence type="ECO:0008006" key="5">
    <source>
        <dbReference type="Google" id="ProtNLM"/>
    </source>
</evidence>
<dbReference type="RefSeq" id="WP_379717311.1">
    <property type="nucleotide sequence ID" value="NZ_JBHSMS010000013.1"/>
</dbReference>
<protein>
    <recommendedName>
        <fullName evidence="5">Transmembrane protein</fullName>
    </recommendedName>
</protein>
<organism evidence="3 4">
    <name type="scientific">Massilia jejuensis</name>
    <dbReference type="NCBI Taxonomy" id="648894"/>
    <lineage>
        <taxon>Bacteria</taxon>
        <taxon>Pseudomonadati</taxon>
        <taxon>Pseudomonadota</taxon>
        <taxon>Betaproteobacteria</taxon>
        <taxon>Burkholderiales</taxon>
        <taxon>Oxalobacteraceae</taxon>
        <taxon>Telluria group</taxon>
        <taxon>Massilia</taxon>
    </lineage>
</organism>
<accession>A0ABW0PCL5</accession>
<comment type="caution">
    <text evidence="3">The sequence shown here is derived from an EMBL/GenBank/DDBJ whole genome shotgun (WGS) entry which is preliminary data.</text>
</comment>
<sequence>MWIVAIGWSYVVILMAATETSITAAIMTFLFYCMIPLSILFYLTGGKRRRTRRALRDAAYARQAALAEAAARDKNAENVVEKAQPAGTASTRQGADSDGAGIGN</sequence>